<dbReference type="Proteomes" id="UP001230005">
    <property type="component" value="Unassembled WGS sequence"/>
</dbReference>
<name>A0ABT9ZQF0_9BACI</name>
<keyword evidence="3" id="KW-1185">Reference proteome</keyword>
<dbReference type="Gene3D" id="3.90.550.10">
    <property type="entry name" value="Spore Coat Polysaccharide Biosynthesis Protein SpsA, Chain A"/>
    <property type="match status" value="1"/>
</dbReference>
<keyword evidence="2" id="KW-0548">Nucleotidyltransferase</keyword>
<accession>A0ABT9ZQF0</accession>
<reference evidence="2 3" key="1">
    <citation type="submission" date="2023-07" db="EMBL/GenBank/DDBJ databases">
        <title>Genomic Encyclopedia of Type Strains, Phase IV (KMG-IV): sequencing the most valuable type-strain genomes for metagenomic binning, comparative biology and taxonomic classification.</title>
        <authorList>
            <person name="Goeker M."/>
        </authorList>
    </citation>
    <scope>NUCLEOTIDE SEQUENCE [LARGE SCALE GENOMIC DNA]</scope>
    <source>
        <strain evidence="2 3">DSM 9768</strain>
    </source>
</reference>
<organism evidence="2 3">
    <name type="scientific">Evansella vedderi</name>
    <dbReference type="NCBI Taxonomy" id="38282"/>
    <lineage>
        <taxon>Bacteria</taxon>
        <taxon>Bacillati</taxon>
        <taxon>Bacillota</taxon>
        <taxon>Bacilli</taxon>
        <taxon>Bacillales</taxon>
        <taxon>Bacillaceae</taxon>
        <taxon>Evansella</taxon>
    </lineage>
</organism>
<dbReference type="PANTHER" id="PTHR43777:SF1">
    <property type="entry name" value="MOLYBDENUM COFACTOR CYTIDYLYLTRANSFERASE"/>
    <property type="match status" value="1"/>
</dbReference>
<evidence type="ECO:0000313" key="3">
    <source>
        <dbReference type="Proteomes" id="UP001230005"/>
    </source>
</evidence>
<dbReference type="GO" id="GO:0061602">
    <property type="term" value="F:molybdenum cofactor cytidylyltransferase activity"/>
    <property type="evidence" value="ECO:0007669"/>
    <property type="project" value="UniProtKB-EC"/>
</dbReference>
<dbReference type="InterPro" id="IPR025877">
    <property type="entry name" value="MobA-like_NTP_Trfase"/>
</dbReference>
<dbReference type="Pfam" id="PF12804">
    <property type="entry name" value="NTP_transf_3"/>
    <property type="match status" value="1"/>
</dbReference>
<gene>
    <name evidence="2" type="ORF">J2S74_000843</name>
</gene>
<dbReference type="EC" id="2.7.7.76" evidence="2"/>
<proteinExistence type="predicted"/>
<evidence type="ECO:0000259" key="1">
    <source>
        <dbReference type="Pfam" id="PF12804"/>
    </source>
</evidence>
<dbReference type="EMBL" id="JAUSUG010000002">
    <property type="protein sequence ID" value="MDQ0253471.1"/>
    <property type="molecule type" value="Genomic_DNA"/>
</dbReference>
<feature type="domain" description="MobA-like NTP transferase" evidence="1">
    <location>
        <begin position="8"/>
        <end position="155"/>
    </location>
</feature>
<dbReference type="CDD" id="cd04182">
    <property type="entry name" value="GT_2_like_f"/>
    <property type="match status" value="1"/>
</dbReference>
<keyword evidence="2" id="KW-0808">Transferase</keyword>
<comment type="caution">
    <text evidence="2">The sequence shown here is derived from an EMBL/GenBank/DDBJ whole genome shotgun (WGS) entry which is preliminary data.</text>
</comment>
<evidence type="ECO:0000313" key="2">
    <source>
        <dbReference type="EMBL" id="MDQ0253471.1"/>
    </source>
</evidence>
<protein>
    <submittedName>
        <fullName evidence="2">Molybdenum cofactor cytidylyltransferase</fullName>
        <ecNumber evidence="2">2.7.7.76</ecNumber>
    </submittedName>
</protein>
<sequence length="214" mass="24697">MNQNNISAVILAAGMSSRMGRGKAKQLLQLSGESILERVIKKIQTHPFSKIIVVVGHEREKIKSQININDPRLIWLDNDEYKLGQHHSFKKGMEASLSHQQEGVMFFLGDQPFIQNKVISRIMGNGAERLEKEQTPFAIRPHHKGRPGHPVFFGNISKLHTTWNKGGRALWRSMEEKEMIHLEDPYIHFDVDTPDDYQRAQRIVLELEKGKWEN</sequence>
<dbReference type="PANTHER" id="PTHR43777">
    <property type="entry name" value="MOLYBDENUM COFACTOR CYTIDYLYLTRANSFERASE"/>
    <property type="match status" value="1"/>
</dbReference>
<dbReference type="RefSeq" id="WP_307322157.1">
    <property type="nucleotide sequence ID" value="NZ_JAUSUG010000002.1"/>
</dbReference>
<dbReference type="InterPro" id="IPR029044">
    <property type="entry name" value="Nucleotide-diphossugar_trans"/>
</dbReference>
<dbReference type="SUPFAM" id="SSF53448">
    <property type="entry name" value="Nucleotide-diphospho-sugar transferases"/>
    <property type="match status" value="1"/>
</dbReference>